<comment type="subcellular location">
    <subcellularLocation>
        <location evidence="2">Secreted</location>
    </subcellularLocation>
</comment>
<keyword evidence="9" id="KW-0862">Zinc</keyword>
<dbReference type="PROSITE" id="PS50022">
    <property type="entry name" value="FA58C_3"/>
    <property type="match status" value="1"/>
</dbReference>
<dbReference type="PANTHER" id="PTHR33478">
    <property type="entry name" value="EXTRACELLULAR METALLOPROTEINASE MEP"/>
    <property type="match status" value="1"/>
</dbReference>
<dbReference type="InterPro" id="IPR001842">
    <property type="entry name" value="Peptidase_M36"/>
</dbReference>
<dbReference type="Pfam" id="PF00754">
    <property type="entry name" value="F5_F8_type_C"/>
    <property type="match status" value="1"/>
</dbReference>
<dbReference type="Gene3D" id="1.10.390.10">
    <property type="entry name" value="Neutral Protease Domain 2"/>
    <property type="match status" value="1"/>
</dbReference>
<comment type="similarity">
    <text evidence="3">Belongs to the peptidase M36 family.</text>
</comment>
<keyword evidence="8" id="KW-0378">Hydrolase</keyword>
<evidence type="ECO:0000259" key="13">
    <source>
        <dbReference type="PROSITE" id="PS50022"/>
    </source>
</evidence>
<gene>
    <name evidence="14" type="ORF">GCM10009554_73960</name>
</gene>
<dbReference type="PANTHER" id="PTHR33478:SF1">
    <property type="entry name" value="EXTRACELLULAR METALLOPROTEINASE MEP"/>
    <property type="match status" value="1"/>
</dbReference>
<keyword evidence="15" id="KW-1185">Reference proteome</keyword>
<dbReference type="SUPFAM" id="SSF49785">
    <property type="entry name" value="Galactose-binding domain-like"/>
    <property type="match status" value="1"/>
</dbReference>
<keyword evidence="5" id="KW-0645">Protease</keyword>
<dbReference type="SUPFAM" id="SSF49452">
    <property type="entry name" value="Starch-binding domain-like"/>
    <property type="match status" value="1"/>
</dbReference>
<protein>
    <recommendedName>
        <fullName evidence="13">F5/8 type C domain-containing protein</fullName>
    </recommendedName>
</protein>
<keyword evidence="11" id="KW-0865">Zymogen</keyword>
<evidence type="ECO:0000256" key="11">
    <source>
        <dbReference type="ARBA" id="ARBA00023145"/>
    </source>
</evidence>
<keyword evidence="6" id="KW-0479">Metal-binding</keyword>
<sequence>MEGDPRDFLWSTVVRVSGKGRGLLAVTAVGASTVLAVTAGGGAMAATSAAPDAKAPADAAKSITGKERKGNYDARTPSARANYARAAKVVGKETAASEKFRTSLGSQGVVAVDENTGTPAQVTKLNGFLTAKSTKKATEIALAYVKAHPEVFKLSASDLGTLKLSKDYVDDLGTHHISWSQQVDGIDVFGNGLKANVTKAGQLISLQGAPISGLVSQAQAREKAASSTISADAARTAAAEDVDAKLANATASTTAGTTKWSSGDTAKQVWFHTADGLRKGWLTYVNGGGSKIYSHVIDAQTGGLLYRKDLVSEGNGDALVIDNYPGAAKGGTQRTENLIYNKWLPKNAKTLLEGTSVAAFADVNDDNQPNAGETVKAPGTPTTSEYKLVPFQDSSRFCSAAFICTWDPAKPDSWKTNLNQDVTNAFYLASNFHDWLAKPPISFTPAAGSFDAAGGDPVHLNALDGAATGADGGPDANHDDNANMSTPPDGTPPTMQMYLWHSPGKSDDQERWVPASGANDASILYHEYTHGLSNRLVVDATGNSTLNSIQAGSMGEAWSDFYAMDYLVSHGLEKDTTAPGEVLEGKYVAHGQLFRTEAIDCRVKAISPNCVARDGSKGGYTYGDFPHITNRPEVHASGEVWAQTLWDLRERFGRAYALSIITRAMELSTADPTMLDMRNAIVQADLVASGGKNAGIIWQVFANRGMGWFAGVLDGGDANPIEDFHVPPKTATTSITGTVTDKDTGAPVAGALVFIGGHASGYAGDYSAVTGANGKYTITGVLPGTYGKFVVTGAGYEVLGAPVTVKPSGTVANLAPRRNWAASSGGGTVSDYNGPDFSPQCGPQYANDSSQGTGWGSTTGDDNGTPTNVMVPKFITITLPDTVNVTKFSVDPSNTCGDDPTAATGQYKIETSADGTTWATAQEGEFTAANVGKYTELAPTGATAGVKYVKFTMLSPQVPNFATTCPGSTVSGCSFTDMTEIQVFGTK</sequence>
<evidence type="ECO:0000313" key="14">
    <source>
        <dbReference type="EMBL" id="GAA0959790.1"/>
    </source>
</evidence>
<dbReference type="InterPro" id="IPR000421">
    <property type="entry name" value="FA58C"/>
</dbReference>
<evidence type="ECO:0000256" key="9">
    <source>
        <dbReference type="ARBA" id="ARBA00022833"/>
    </source>
</evidence>
<comment type="cofactor">
    <cofactor evidence="1">
        <name>Zn(2+)</name>
        <dbReference type="ChEBI" id="CHEBI:29105"/>
    </cofactor>
</comment>
<feature type="compositionally biased region" description="Low complexity" evidence="12">
    <location>
        <begin position="848"/>
        <end position="865"/>
    </location>
</feature>
<dbReference type="EMBL" id="BAAAHK010000021">
    <property type="protein sequence ID" value="GAA0959790.1"/>
    <property type="molecule type" value="Genomic_DNA"/>
</dbReference>
<dbReference type="InterPro" id="IPR011096">
    <property type="entry name" value="FTP_domain"/>
</dbReference>
<feature type="region of interest" description="Disordered" evidence="12">
    <location>
        <begin position="55"/>
        <end position="74"/>
    </location>
</feature>
<reference evidence="15" key="1">
    <citation type="journal article" date="2019" name="Int. J. Syst. Evol. Microbiol.">
        <title>The Global Catalogue of Microorganisms (GCM) 10K type strain sequencing project: providing services to taxonomists for standard genome sequencing and annotation.</title>
        <authorList>
            <consortium name="The Broad Institute Genomics Platform"/>
            <consortium name="The Broad Institute Genome Sequencing Center for Infectious Disease"/>
            <person name="Wu L."/>
            <person name="Ma J."/>
        </authorList>
    </citation>
    <scope>NUCLEOTIDE SEQUENCE [LARGE SCALE GENOMIC DNA]</scope>
    <source>
        <strain evidence="15">JCM 10977</strain>
    </source>
</reference>
<evidence type="ECO:0000256" key="12">
    <source>
        <dbReference type="SAM" id="MobiDB-lite"/>
    </source>
</evidence>
<accession>A0ABP4C5Q5</accession>
<evidence type="ECO:0000256" key="5">
    <source>
        <dbReference type="ARBA" id="ARBA00022670"/>
    </source>
</evidence>
<organism evidence="14 15">
    <name type="scientific">Kribbella koreensis</name>
    <dbReference type="NCBI Taxonomy" id="57909"/>
    <lineage>
        <taxon>Bacteria</taxon>
        <taxon>Bacillati</taxon>
        <taxon>Actinomycetota</taxon>
        <taxon>Actinomycetes</taxon>
        <taxon>Propionibacteriales</taxon>
        <taxon>Kribbellaceae</taxon>
        <taxon>Kribbella</taxon>
    </lineage>
</organism>
<name>A0ABP4C5Q5_9ACTN</name>
<evidence type="ECO:0000256" key="3">
    <source>
        <dbReference type="ARBA" id="ARBA00006006"/>
    </source>
</evidence>
<dbReference type="Pfam" id="PF13620">
    <property type="entry name" value="CarboxypepD_reg"/>
    <property type="match status" value="1"/>
</dbReference>
<dbReference type="Proteomes" id="UP001500542">
    <property type="component" value="Unassembled WGS sequence"/>
</dbReference>
<dbReference type="Pfam" id="PF02128">
    <property type="entry name" value="Peptidase_M36"/>
    <property type="match status" value="1"/>
</dbReference>
<evidence type="ECO:0000256" key="4">
    <source>
        <dbReference type="ARBA" id="ARBA00022525"/>
    </source>
</evidence>
<dbReference type="Gene3D" id="3.10.170.10">
    <property type="match status" value="1"/>
</dbReference>
<comment type="caution">
    <text evidence="14">The sequence shown here is derived from an EMBL/GenBank/DDBJ whole genome shotgun (WGS) entry which is preliminary data.</text>
</comment>
<evidence type="ECO:0000256" key="8">
    <source>
        <dbReference type="ARBA" id="ARBA00022801"/>
    </source>
</evidence>
<feature type="region of interest" description="Disordered" evidence="12">
    <location>
        <begin position="461"/>
        <end position="512"/>
    </location>
</feature>
<dbReference type="InterPro" id="IPR027268">
    <property type="entry name" value="Peptidase_M4/M1_CTD_sf"/>
</dbReference>
<evidence type="ECO:0000256" key="7">
    <source>
        <dbReference type="ARBA" id="ARBA00022729"/>
    </source>
</evidence>
<evidence type="ECO:0000256" key="10">
    <source>
        <dbReference type="ARBA" id="ARBA00023049"/>
    </source>
</evidence>
<keyword evidence="10" id="KW-0482">Metalloprotease</keyword>
<evidence type="ECO:0000313" key="15">
    <source>
        <dbReference type="Proteomes" id="UP001500542"/>
    </source>
</evidence>
<dbReference type="Gene3D" id="2.60.120.260">
    <property type="entry name" value="Galactose-binding domain-like"/>
    <property type="match status" value="1"/>
</dbReference>
<dbReference type="InterPro" id="IPR008979">
    <property type="entry name" value="Galactose-bd-like_sf"/>
</dbReference>
<keyword evidence="7" id="KW-0732">Signal</keyword>
<evidence type="ECO:0000256" key="1">
    <source>
        <dbReference type="ARBA" id="ARBA00001947"/>
    </source>
</evidence>
<keyword evidence="4" id="KW-0964">Secreted</keyword>
<evidence type="ECO:0000256" key="6">
    <source>
        <dbReference type="ARBA" id="ARBA00022723"/>
    </source>
</evidence>
<dbReference type="Pfam" id="PF07504">
    <property type="entry name" value="FTP"/>
    <property type="match status" value="1"/>
</dbReference>
<dbReference type="InterPro" id="IPR050371">
    <property type="entry name" value="Fungal_virulence_M36"/>
</dbReference>
<feature type="compositionally biased region" description="Low complexity" evidence="12">
    <location>
        <begin position="464"/>
        <end position="475"/>
    </location>
</feature>
<dbReference type="Gene3D" id="2.60.40.1120">
    <property type="entry name" value="Carboxypeptidase-like, regulatory domain"/>
    <property type="match status" value="1"/>
</dbReference>
<feature type="domain" description="F5/8 type C" evidence="13">
    <location>
        <begin position="804"/>
        <end position="951"/>
    </location>
</feature>
<dbReference type="InterPro" id="IPR013784">
    <property type="entry name" value="Carb-bd-like_fold"/>
</dbReference>
<dbReference type="SUPFAM" id="SSF55486">
    <property type="entry name" value="Metalloproteases ('zincins'), catalytic domain"/>
    <property type="match status" value="1"/>
</dbReference>
<proteinExistence type="inferred from homology"/>
<feature type="region of interest" description="Disordered" evidence="12">
    <location>
        <begin position="843"/>
        <end position="866"/>
    </location>
</feature>
<evidence type="ECO:0000256" key="2">
    <source>
        <dbReference type="ARBA" id="ARBA00004613"/>
    </source>
</evidence>